<sequence length="710" mass="81724">MNSVNILLILYFTFVVVKGQDEWNGDPSICTPDSNPSQIPAGVIYPTFPKKAEFAIELVTKAHIDAPNLDTIQHMMLEYFYDYDANTHVMIKNSNNIIDVEFYYYNILKKSSYYARQWCNVTNIEMYRLTDGTSAINIDGKPHIRPLEQFLLFSNNNPTEVTIHPKYIGEDTIRGIRVDKWETCIVDKSTYRTAKREWAFAKPNYPMPAGTVTTSIPVQAIITASIMTNTTTHVREVEEIINVLSYKPGIIQRVDAFSPPPGVFCARLGEDNLFSLEDQGIVWPEQFSVRIDVTTSKQVQWQTFHLRIERNRDGGKMIRYDYKPLGDDFESIILDYSKNMKYVIDRQLGSCKIEKDIDFKALDIVTNPIEFFIKYEHLLMENQPTKKVYQFNGLRPCRGSQIECVIVTTSLDNFPEIPATEETWDAMNVEWAWSQRNHSASINCPNPPCSETLFDYPVHLYLKLYRRTHNEGLGFETEDVLYDFYELNDDIHQNEFDVSLCYRSNDLDYLRLAFNLKMNSNENFHLHRHALILGLHREAARVMNIQPLRISNLEVDYDQQDDTVYALFTLLDKTPLLNSPEELNVQEARTKLETAINANNFTFDLFFLFTDTNKITVKAVPNSMADSKQYISLHSRLNRKKTVKYTKGSQTGAVIGGILVGLIVGIILIVAIKYVRKDPLPSSEQLKGTFFTSPFHSRKNQANTQSESNT</sequence>
<feature type="transmembrane region" description="Helical" evidence="1">
    <location>
        <begin position="653"/>
        <end position="675"/>
    </location>
</feature>
<evidence type="ECO:0000256" key="2">
    <source>
        <dbReference type="SAM" id="SignalP"/>
    </source>
</evidence>
<evidence type="ECO:0000313" key="6">
    <source>
        <dbReference type="EMBL" id="CAF3522308.1"/>
    </source>
</evidence>
<evidence type="ECO:0000259" key="4">
    <source>
        <dbReference type="Pfam" id="PF25899"/>
    </source>
</evidence>
<evidence type="ECO:0000313" key="5">
    <source>
        <dbReference type="EMBL" id="CAF0743720.1"/>
    </source>
</evidence>
<dbReference type="Pfam" id="PF25898">
    <property type="entry name" value="LolA_2nd_metazoa"/>
    <property type="match status" value="1"/>
</dbReference>
<keyword evidence="2" id="KW-0732">Signal</keyword>
<evidence type="ECO:0000313" key="7">
    <source>
        <dbReference type="Proteomes" id="UP000663829"/>
    </source>
</evidence>
<keyword evidence="7" id="KW-1185">Reference proteome</keyword>
<feature type="signal peptide" evidence="2">
    <location>
        <begin position="1"/>
        <end position="19"/>
    </location>
</feature>
<dbReference type="EMBL" id="CAJNOQ010000031">
    <property type="protein sequence ID" value="CAF0743720.1"/>
    <property type="molecule type" value="Genomic_DNA"/>
</dbReference>
<dbReference type="Proteomes" id="UP000681722">
    <property type="component" value="Unassembled WGS sequence"/>
</dbReference>
<dbReference type="EMBL" id="CAJOBC010000031">
    <property type="protein sequence ID" value="CAF3522308.1"/>
    <property type="molecule type" value="Genomic_DNA"/>
</dbReference>
<feature type="chain" id="PRO_5036222525" evidence="2">
    <location>
        <begin position="20"/>
        <end position="710"/>
    </location>
</feature>
<feature type="domain" description="DUF7959" evidence="4">
    <location>
        <begin position="538"/>
        <end position="619"/>
    </location>
</feature>
<keyword evidence="1" id="KW-0812">Transmembrane</keyword>
<dbReference type="PANTHER" id="PTHR36902:SF1">
    <property type="entry name" value="ENRICHED IN SURFACE-LABELED PROTEOME PROTEIN 9"/>
    <property type="match status" value="1"/>
</dbReference>
<keyword evidence="1" id="KW-0472">Membrane</keyword>
<reference evidence="5" key="1">
    <citation type="submission" date="2021-02" db="EMBL/GenBank/DDBJ databases">
        <authorList>
            <person name="Nowell W R."/>
        </authorList>
    </citation>
    <scope>NUCLEOTIDE SEQUENCE</scope>
</reference>
<evidence type="ECO:0000256" key="1">
    <source>
        <dbReference type="SAM" id="Phobius"/>
    </source>
</evidence>
<proteinExistence type="predicted"/>
<name>A0A813P581_9BILA</name>
<dbReference type="Pfam" id="PF25899">
    <property type="entry name" value="DUF7959"/>
    <property type="match status" value="1"/>
</dbReference>
<keyword evidence="1" id="KW-1133">Transmembrane helix</keyword>
<accession>A0A813P581</accession>
<protein>
    <submittedName>
        <fullName evidence="5">Uncharacterized protein</fullName>
    </submittedName>
</protein>
<feature type="domain" description="LolA-like" evidence="3">
    <location>
        <begin position="260"/>
        <end position="502"/>
    </location>
</feature>
<evidence type="ECO:0000259" key="3">
    <source>
        <dbReference type="Pfam" id="PF25898"/>
    </source>
</evidence>
<organism evidence="5 7">
    <name type="scientific">Didymodactylos carnosus</name>
    <dbReference type="NCBI Taxonomy" id="1234261"/>
    <lineage>
        <taxon>Eukaryota</taxon>
        <taxon>Metazoa</taxon>
        <taxon>Spiralia</taxon>
        <taxon>Gnathifera</taxon>
        <taxon>Rotifera</taxon>
        <taxon>Eurotatoria</taxon>
        <taxon>Bdelloidea</taxon>
        <taxon>Philodinida</taxon>
        <taxon>Philodinidae</taxon>
        <taxon>Didymodactylos</taxon>
    </lineage>
</organism>
<dbReference type="InterPro" id="IPR058831">
    <property type="entry name" value="LolA-like_dom_2nd"/>
</dbReference>
<dbReference type="Proteomes" id="UP000663829">
    <property type="component" value="Unassembled WGS sequence"/>
</dbReference>
<dbReference type="AlphaFoldDB" id="A0A813P581"/>
<dbReference type="InterPro" id="IPR058265">
    <property type="entry name" value="DUF7959"/>
</dbReference>
<dbReference type="PANTHER" id="PTHR36902">
    <property type="entry name" value="ENRICHED IN SURFACE-LABELED PROTEOME PROTEIN 9"/>
    <property type="match status" value="1"/>
</dbReference>
<gene>
    <name evidence="5" type="ORF">GPM918_LOCUS418</name>
    <name evidence="6" type="ORF">SRO942_LOCUS419</name>
</gene>
<comment type="caution">
    <text evidence="5">The sequence shown here is derived from an EMBL/GenBank/DDBJ whole genome shotgun (WGS) entry which is preliminary data.</text>
</comment>
<dbReference type="OrthoDB" id="5983572at2759"/>